<keyword evidence="2 11" id="KW-0813">Transport</keyword>
<dbReference type="InterPro" id="IPR012910">
    <property type="entry name" value="Plug_dom"/>
</dbReference>
<keyword evidence="6" id="KW-0408">Iron</keyword>
<evidence type="ECO:0000259" key="15">
    <source>
        <dbReference type="Pfam" id="PF00593"/>
    </source>
</evidence>
<evidence type="ECO:0000256" key="13">
    <source>
        <dbReference type="SAM" id="MobiDB-lite"/>
    </source>
</evidence>
<dbReference type="PANTHER" id="PTHR32552:SF81">
    <property type="entry name" value="TONB-DEPENDENT OUTER MEMBRANE RECEPTOR"/>
    <property type="match status" value="1"/>
</dbReference>
<dbReference type="GO" id="GO:0006826">
    <property type="term" value="P:iron ion transport"/>
    <property type="evidence" value="ECO:0007669"/>
    <property type="project" value="UniProtKB-KW"/>
</dbReference>
<evidence type="ECO:0000256" key="4">
    <source>
        <dbReference type="ARBA" id="ARBA00022496"/>
    </source>
</evidence>
<keyword evidence="7" id="KW-0406">Ion transport</keyword>
<dbReference type="PANTHER" id="PTHR32552">
    <property type="entry name" value="FERRICHROME IRON RECEPTOR-RELATED"/>
    <property type="match status" value="1"/>
</dbReference>
<evidence type="ECO:0000256" key="12">
    <source>
        <dbReference type="RuleBase" id="RU003357"/>
    </source>
</evidence>
<comment type="subcellular location">
    <subcellularLocation>
        <location evidence="1 11">Cell outer membrane</location>
        <topology evidence="1 11">Multi-pass membrane protein</topology>
    </subcellularLocation>
</comment>
<feature type="domain" description="TonB-dependent receptor-like beta-barrel" evidence="15">
    <location>
        <begin position="288"/>
        <end position="737"/>
    </location>
</feature>
<evidence type="ECO:0000313" key="17">
    <source>
        <dbReference type="EMBL" id="BCI68918.1"/>
    </source>
</evidence>
<dbReference type="AlphaFoldDB" id="A0A6S6PM36"/>
<evidence type="ECO:0000256" key="9">
    <source>
        <dbReference type="ARBA" id="ARBA00023136"/>
    </source>
</evidence>
<protein>
    <submittedName>
        <fullName evidence="17">TonB-dependent receptor</fullName>
    </submittedName>
</protein>
<evidence type="ECO:0000259" key="16">
    <source>
        <dbReference type="Pfam" id="PF07715"/>
    </source>
</evidence>
<dbReference type="RefSeq" id="WP_099348151.1">
    <property type="nucleotide sequence ID" value="NZ_AP023326.1"/>
</dbReference>
<keyword evidence="5 11" id="KW-0812">Transmembrane</keyword>
<dbReference type="InterPro" id="IPR039426">
    <property type="entry name" value="TonB-dep_rcpt-like"/>
</dbReference>
<evidence type="ECO:0000256" key="3">
    <source>
        <dbReference type="ARBA" id="ARBA00022452"/>
    </source>
</evidence>
<feature type="signal peptide" evidence="14">
    <location>
        <begin position="1"/>
        <end position="37"/>
    </location>
</feature>
<keyword evidence="3 11" id="KW-1134">Transmembrane beta strand</keyword>
<keyword evidence="10 11" id="KW-0998">Cell outer membrane</keyword>
<feature type="chain" id="PRO_5027933201" evidence="14">
    <location>
        <begin position="38"/>
        <end position="772"/>
    </location>
</feature>
<feature type="compositionally biased region" description="Polar residues" evidence="13">
    <location>
        <begin position="321"/>
        <end position="331"/>
    </location>
</feature>
<keyword evidence="14" id="KW-0732">Signal</keyword>
<dbReference type="Gene3D" id="2.40.170.20">
    <property type="entry name" value="TonB-dependent receptor, beta-barrel domain"/>
    <property type="match status" value="1"/>
</dbReference>
<keyword evidence="8 12" id="KW-0798">TonB box</keyword>
<feature type="region of interest" description="Disordered" evidence="13">
    <location>
        <begin position="295"/>
        <end position="331"/>
    </location>
</feature>
<dbReference type="EMBL" id="AP023326">
    <property type="protein sequence ID" value="BCI68918.1"/>
    <property type="molecule type" value="Genomic_DNA"/>
</dbReference>
<keyword evidence="17" id="KW-0675">Receptor</keyword>
<sequence length="772" mass="84812">MKSYFLRHSSRLLATVPAYIVLPTLPCLLLASTSSLAATATTVASPQPVDTKHVVTGRTRSPSIQHHPKAIAHKGEAEQIRVTRSRAQRHLSTPGTVNVISGKELRSLHLESPKDIAAFTPGVTATNAVSGSAPIFSIRGVGLDDYVGTNMGGIGIYLDGVFAPFPVFYTGQMLDIDSVATEKGPQGFDMGRSTTGGSINIQSIKPSDKFGGYAEWGYSSYNTNRGRFAINTPITSKISNRLAFNYVNGDGWQKDINTGKRYGAQDLLAIRNLTKFEVDDTSSVLLNLHYTRDKGTSTSPQDLGPVSKGDTGLHPAANAVSAGNTSGQRNENGGGLSVNYTKEFNFGTFSSTTAIDFYRRDDTDNYDGSALHISDYRWNDTAIVQSHDMHLRMNLAKIFHLTVGVFESYDKIDGDYTSLRLQSSSAINLNNHFSQQNLSTGVYVNTVTNITKKLDFIASGRFSYDERGFNGGSRYSAIAADSPRLFAPYYAQVGDALTGVNARHEYHRFTGRVGLRYKIAPDTYAYGTISNGYKAGSYFAAPVLAAGALDYVKPENLIAYEIGIKSSLFHNKLMVEGSLFDYEYHNRQTLFFAPITPTANSLTLGTIPRARTRGGELSTTLHNLVPNLDLRGSFAYLDARAKSPVNYINGLSLDPPVTRNSSLPFSPRFSWSAVTRYNIDVDRYRVTLQASYTWKDNMWAALGDNNAKTSKISSLGLRMEFGPQTGKWNAAVYVDNLQNKKGTTYSFTGSDNNRIQYIQSPRWIGCEFHYNF</sequence>
<dbReference type="PROSITE" id="PS52016">
    <property type="entry name" value="TONB_DEPENDENT_REC_3"/>
    <property type="match status" value="1"/>
</dbReference>
<dbReference type="SUPFAM" id="SSF56935">
    <property type="entry name" value="Porins"/>
    <property type="match status" value="1"/>
</dbReference>
<dbReference type="GO" id="GO:0009279">
    <property type="term" value="C:cell outer membrane"/>
    <property type="evidence" value="ECO:0007669"/>
    <property type="project" value="UniProtKB-SubCell"/>
</dbReference>
<organism evidence="17 18">
    <name type="scientific">Acetobacter aceti</name>
    <dbReference type="NCBI Taxonomy" id="435"/>
    <lineage>
        <taxon>Bacteria</taxon>
        <taxon>Pseudomonadati</taxon>
        <taxon>Pseudomonadota</taxon>
        <taxon>Alphaproteobacteria</taxon>
        <taxon>Acetobacterales</taxon>
        <taxon>Acetobacteraceae</taxon>
        <taxon>Acetobacter</taxon>
        <taxon>Acetobacter subgen. Acetobacter</taxon>
    </lineage>
</organism>
<evidence type="ECO:0000313" key="18">
    <source>
        <dbReference type="Proteomes" id="UP000515220"/>
    </source>
</evidence>
<proteinExistence type="inferred from homology"/>
<comment type="similarity">
    <text evidence="11 12">Belongs to the TonB-dependent receptor family.</text>
</comment>
<evidence type="ECO:0000256" key="2">
    <source>
        <dbReference type="ARBA" id="ARBA00022448"/>
    </source>
</evidence>
<evidence type="ECO:0000256" key="1">
    <source>
        <dbReference type="ARBA" id="ARBA00004571"/>
    </source>
</evidence>
<name>A0A6S6PM36_ACEAC</name>
<evidence type="ECO:0000256" key="14">
    <source>
        <dbReference type="SAM" id="SignalP"/>
    </source>
</evidence>
<evidence type="ECO:0000256" key="8">
    <source>
        <dbReference type="ARBA" id="ARBA00023077"/>
    </source>
</evidence>
<keyword evidence="4" id="KW-0410">Iron transport</keyword>
<gene>
    <name evidence="17" type="primary">fyuA</name>
    <name evidence="17" type="ORF">AAJCM20276_35420</name>
</gene>
<evidence type="ECO:0000256" key="5">
    <source>
        <dbReference type="ARBA" id="ARBA00022692"/>
    </source>
</evidence>
<dbReference type="InterPro" id="IPR036942">
    <property type="entry name" value="Beta-barrel_TonB_sf"/>
</dbReference>
<accession>A0A6S6PM36</accession>
<dbReference type="Pfam" id="PF00593">
    <property type="entry name" value="TonB_dep_Rec_b-barrel"/>
    <property type="match status" value="1"/>
</dbReference>
<evidence type="ECO:0000256" key="7">
    <source>
        <dbReference type="ARBA" id="ARBA00023065"/>
    </source>
</evidence>
<dbReference type="InterPro" id="IPR000531">
    <property type="entry name" value="Beta-barrel_TonB"/>
</dbReference>
<reference evidence="17 18" key="1">
    <citation type="submission" date="2020-07" db="EMBL/GenBank/DDBJ databases">
        <title>Complete Genome Sequence of an acetic acid bacterium, Acetobacter aceti JCM20276.</title>
        <authorList>
            <person name="Hirose Y."/>
            <person name="Mihara H."/>
        </authorList>
    </citation>
    <scope>NUCLEOTIDE SEQUENCE [LARGE SCALE GENOMIC DNA]</scope>
    <source>
        <strain evidence="17 18">JCM20276</strain>
    </source>
</reference>
<evidence type="ECO:0000256" key="11">
    <source>
        <dbReference type="PROSITE-ProRule" id="PRU01360"/>
    </source>
</evidence>
<evidence type="ECO:0000256" key="10">
    <source>
        <dbReference type="ARBA" id="ARBA00023237"/>
    </source>
</evidence>
<evidence type="ECO:0000256" key="6">
    <source>
        <dbReference type="ARBA" id="ARBA00023004"/>
    </source>
</evidence>
<keyword evidence="9 11" id="KW-0472">Membrane</keyword>
<feature type="domain" description="TonB-dependent receptor plug" evidence="16">
    <location>
        <begin position="92"/>
        <end position="197"/>
    </location>
</feature>
<dbReference type="Pfam" id="PF07715">
    <property type="entry name" value="Plug"/>
    <property type="match status" value="1"/>
</dbReference>
<dbReference type="Proteomes" id="UP000515220">
    <property type="component" value="Chromosome"/>
</dbReference>